<dbReference type="EMBL" id="CM035427">
    <property type="protein sequence ID" value="KAH7307450.1"/>
    <property type="molecule type" value="Genomic_DNA"/>
</dbReference>
<gene>
    <name evidence="3" type="ORF">KP509_22G059400</name>
</gene>
<feature type="transmembrane region" description="Helical" evidence="2">
    <location>
        <begin position="159"/>
        <end position="177"/>
    </location>
</feature>
<proteinExistence type="predicted"/>
<dbReference type="AlphaFoldDB" id="A0A8T2S8I2"/>
<keyword evidence="2" id="KW-0472">Membrane</keyword>
<feature type="transmembrane region" description="Helical" evidence="2">
    <location>
        <begin position="87"/>
        <end position="106"/>
    </location>
</feature>
<dbReference type="OrthoDB" id="10445885at2759"/>
<keyword evidence="2" id="KW-0812">Transmembrane</keyword>
<accession>A0A8T2S8I2</accession>
<comment type="caution">
    <text evidence="3">The sequence shown here is derived from an EMBL/GenBank/DDBJ whole genome shotgun (WGS) entry which is preliminary data.</text>
</comment>
<evidence type="ECO:0000256" key="2">
    <source>
        <dbReference type="SAM" id="Phobius"/>
    </source>
</evidence>
<keyword evidence="2" id="KW-1133">Transmembrane helix</keyword>
<protein>
    <submittedName>
        <fullName evidence="3">Uncharacterized protein</fullName>
    </submittedName>
</protein>
<feature type="transmembrane region" description="Helical" evidence="2">
    <location>
        <begin position="126"/>
        <end position="147"/>
    </location>
</feature>
<dbReference type="Proteomes" id="UP000825935">
    <property type="component" value="Chromosome 22"/>
</dbReference>
<organism evidence="3 4">
    <name type="scientific">Ceratopteris richardii</name>
    <name type="common">Triangle waterfern</name>
    <dbReference type="NCBI Taxonomy" id="49495"/>
    <lineage>
        <taxon>Eukaryota</taxon>
        <taxon>Viridiplantae</taxon>
        <taxon>Streptophyta</taxon>
        <taxon>Embryophyta</taxon>
        <taxon>Tracheophyta</taxon>
        <taxon>Polypodiopsida</taxon>
        <taxon>Polypodiidae</taxon>
        <taxon>Polypodiales</taxon>
        <taxon>Pteridineae</taxon>
        <taxon>Pteridaceae</taxon>
        <taxon>Parkerioideae</taxon>
        <taxon>Ceratopteris</taxon>
    </lineage>
</organism>
<feature type="region of interest" description="Disordered" evidence="1">
    <location>
        <begin position="349"/>
        <end position="368"/>
    </location>
</feature>
<evidence type="ECO:0000313" key="4">
    <source>
        <dbReference type="Proteomes" id="UP000825935"/>
    </source>
</evidence>
<feature type="compositionally biased region" description="Low complexity" evidence="1">
    <location>
        <begin position="349"/>
        <end position="360"/>
    </location>
</feature>
<name>A0A8T2S8I2_CERRI</name>
<reference evidence="3" key="1">
    <citation type="submission" date="2021-08" db="EMBL/GenBank/DDBJ databases">
        <title>WGS assembly of Ceratopteris richardii.</title>
        <authorList>
            <person name="Marchant D.B."/>
            <person name="Chen G."/>
            <person name="Jenkins J."/>
            <person name="Shu S."/>
            <person name="Leebens-Mack J."/>
            <person name="Grimwood J."/>
            <person name="Schmutz J."/>
            <person name="Soltis P."/>
            <person name="Soltis D."/>
            <person name="Chen Z.-H."/>
        </authorList>
    </citation>
    <scope>NUCLEOTIDE SEQUENCE</scope>
    <source>
        <strain evidence="3">Whitten #5841</strain>
        <tissue evidence="3">Leaf</tissue>
    </source>
</reference>
<evidence type="ECO:0000256" key="1">
    <source>
        <dbReference type="SAM" id="MobiDB-lite"/>
    </source>
</evidence>
<keyword evidence="4" id="KW-1185">Reference proteome</keyword>
<dbReference type="OMA" id="PLMAVEW"/>
<sequence>MAAECDFIHHIRSASTVQEFYELYTRAREAVEESQKQGNLQLQAAMEAAISCPSLFHVSSLSSAYKAASVERVNCQTSNFSSENKDIIPMMFQFVMRVALICLIFHTRTDLVTLASRVDGGGPHLLIRLVAFLWITAVFAAMPIMLFQPSSWCDRSCGIVLLLPSSILWLGETVLVLVSCSHLALDIVHILSQCIFSSILHQAPFSSHLKARLFGFGLQTIVALAIVSKAYKALPAVLYFSLSHSLGVALAYMSHHSSVSCFTLDRKFTDCQLSLLCNKKRALGGFAGGFAGVSGLNFPHSPSAFTDLSSAYSSSLREDYLSETSFSSSSTLGGNTDSLLTQQDYFAYSSSSDQQSIQGSNADARSES</sequence>
<evidence type="ECO:0000313" key="3">
    <source>
        <dbReference type="EMBL" id="KAH7307450.1"/>
    </source>
</evidence>